<dbReference type="SUPFAM" id="SSF51735">
    <property type="entry name" value="NAD(P)-binding Rossmann-fold domains"/>
    <property type="match status" value="1"/>
</dbReference>
<feature type="domain" description="NAD-dependent epimerase/dehydratase" evidence="2">
    <location>
        <begin position="3"/>
        <end position="211"/>
    </location>
</feature>
<evidence type="ECO:0000259" key="2">
    <source>
        <dbReference type="Pfam" id="PF01370"/>
    </source>
</evidence>
<dbReference type="AlphaFoldDB" id="A0A9W6L093"/>
<dbReference type="InterPro" id="IPR001509">
    <property type="entry name" value="Epimerase_deHydtase"/>
</dbReference>
<dbReference type="PANTHER" id="PTHR11092">
    <property type="entry name" value="SUGAR NUCLEOTIDE EPIMERASE RELATED"/>
    <property type="match status" value="1"/>
</dbReference>
<dbReference type="Proteomes" id="UP001143463">
    <property type="component" value="Unassembled WGS sequence"/>
</dbReference>
<name>A0A9W6L093_9PSEU</name>
<evidence type="ECO:0000259" key="3">
    <source>
        <dbReference type="Pfam" id="PF08338"/>
    </source>
</evidence>
<evidence type="ECO:0000313" key="4">
    <source>
        <dbReference type="EMBL" id="GLL10410.1"/>
    </source>
</evidence>
<dbReference type="InterPro" id="IPR013549">
    <property type="entry name" value="DUF1731"/>
</dbReference>
<dbReference type="Pfam" id="PF08338">
    <property type="entry name" value="DUF1731"/>
    <property type="match status" value="1"/>
</dbReference>
<reference evidence="4" key="1">
    <citation type="journal article" date="2014" name="Int. J. Syst. Evol. Microbiol.">
        <title>Complete genome sequence of Corynebacterium casei LMG S-19264T (=DSM 44701T), isolated from a smear-ripened cheese.</title>
        <authorList>
            <consortium name="US DOE Joint Genome Institute (JGI-PGF)"/>
            <person name="Walter F."/>
            <person name="Albersmeier A."/>
            <person name="Kalinowski J."/>
            <person name="Ruckert C."/>
        </authorList>
    </citation>
    <scope>NUCLEOTIDE SEQUENCE</scope>
    <source>
        <strain evidence="4">VKM Ac-1069</strain>
    </source>
</reference>
<feature type="domain" description="DUF1731" evidence="3">
    <location>
        <begin position="246"/>
        <end position="292"/>
    </location>
</feature>
<dbReference type="Pfam" id="PF01370">
    <property type="entry name" value="Epimerase"/>
    <property type="match status" value="1"/>
</dbReference>
<dbReference type="EMBL" id="BSFQ01000004">
    <property type="protein sequence ID" value="GLL10410.1"/>
    <property type="molecule type" value="Genomic_DNA"/>
</dbReference>
<dbReference type="InterPro" id="IPR036291">
    <property type="entry name" value="NAD(P)-bd_dom_sf"/>
</dbReference>
<reference evidence="4" key="2">
    <citation type="submission" date="2023-01" db="EMBL/GenBank/DDBJ databases">
        <authorList>
            <person name="Sun Q."/>
            <person name="Evtushenko L."/>
        </authorList>
    </citation>
    <scope>NUCLEOTIDE SEQUENCE</scope>
    <source>
        <strain evidence="4">VKM Ac-1069</strain>
    </source>
</reference>
<dbReference type="Gene3D" id="3.40.50.720">
    <property type="entry name" value="NAD(P)-binding Rossmann-like Domain"/>
    <property type="match status" value="1"/>
</dbReference>
<accession>A0A9W6L093</accession>
<sequence>MRVVVAGSSGLIGTALVAGLREAGHEVVRLVRRAPSAPDERGWDPPSGAIDEGALDGADAVVSLGGVGIADRPWSGARKQAIRDSRNVPTEVLATAVARAGVPAFVSGSAVGYYGDAGPDEIDESAPSGEGFLAEVCRDWEAATAPAADAGARVVRLRTGLVLSPSGGLLALMRPVWKAFLGARIGSGEQYMPWVSLDDEVSAIRFAVENDALSGPVNVTGPAPVTNKVLTQTLASAVGRPAPLVVPAFAVSTVLGDMGREMLLYSQRAVPRALLGAGFTFRHTTLADALSAAVRA</sequence>
<dbReference type="RefSeq" id="WP_037040794.1">
    <property type="nucleotide sequence ID" value="NZ_BAAAUZ010000016.1"/>
</dbReference>
<dbReference type="InterPro" id="IPR010099">
    <property type="entry name" value="SDR39U1"/>
</dbReference>
<keyword evidence="5" id="KW-1185">Reference proteome</keyword>
<proteinExistence type="inferred from homology"/>
<dbReference type="PANTHER" id="PTHR11092:SF0">
    <property type="entry name" value="EPIMERASE FAMILY PROTEIN SDR39U1"/>
    <property type="match status" value="1"/>
</dbReference>
<organism evidence="4 5">
    <name type="scientific">Pseudonocardia halophobica</name>
    <dbReference type="NCBI Taxonomy" id="29401"/>
    <lineage>
        <taxon>Bacteria</taxon>
        <taxon>Bacillati</taxon>
        <taxon>Actinomycetota</taxon>
        <taxon>Actinomycetes</taxon>
        <taxon>Pseudonocardiales</taxon>
        <taxon>Pseudonocardiaceae</taxon>
        <taxon>Pseudonocardia</taxon>
    </lineage>
</organism>
<evidence type="ECO:0008006" key="6">
    <source>
        <dbReference type="Google" id="ProtNLM"/>
    </source>
</evidence>
<protein>
    <recommendedName>
        <fullName evidence="6">TIGR01777 family protein</fullName>
    </recommendedName>
</protein>
<evidence type="ECO:0000313" key="5">
    <source>
        <dbReference type="Proteomes" id="UP001143463"/>
    </source>
</evidence>
<comment type="caution">
    <text evidence="4">The sequence shown here is derived from an EMBL/GenBank/DDBJ whole genome shotgun (WGS) entry which is preliminary data.</text>
</comment>
<evidence type="ECO:0000256" key="1">
    <source>
        <dbReference type="ARBA" id="ARBA00009353"/>
    </source>
</evidence>
<comment type="similarity">
    <text evidence="1">Belongs to the NAD(P)-dependent epimerase/dehydratase family. SDR39U1 subfamily.</text>
</comment>
<dbReference type="NCBIfam" id="TIGR01777">
    <property type="entry name" value="yfcH"/>
    <property type="match status" value="1"/>
</dbReference>
<gene>
    <name evidence="4" type="ORF">GCM10017577_15500</name>
</gene>